<reference evidence="14" key="1">
    <citation type="submission" date="2020-07" db="EMBL/GenBank/DDBJ databases">
        <title>Multicomponent nature underlies the extraordinary mechanical properties of spider dragline silk.</title>
        <authorList>
            <person name="Kono N."/>
            <person name="Nakamura H."/>
            <person name="Mori M."/>
            <person name="Yoshida Y."/>
            <person name="Ohtoshi R."/>
            <person name="Malay A.D."/>
            <person name="Moran D.A.P."/>
            <person name="Tomita M."/>
            <person name="Numata K."/>
            <person name="Arakawa K."/>
        </authorList>
    </citation>
    <scope>NUCLEOTIDE SEQUENCE</scope>
</reference>
<evidence type="ECO:0000256" key="9">
    <source>
        <dbReference type="ARBA" id="ARBA00023136"/>
    </source>
</evidence>
<keyword evidence="3 12" id="KW-0813">Transport</keyword>
<gene>
    <name evidence="14" type="primary">AVEN_84692_1</name>
    <name evidence="14" type="ORF">TNCT_247982</name>
</gene>
<proteinExistence type="inferred from homology"/>
<evidence type="ECO:0000256" key="2">
    <source>
        <dbReference type="ARBA" id="ARBA00007193"/>
    </source>
</evidence>
<evidence type="ECO:0000256" key="4">
    <source>
        <dbReference type="ARBA" id="ARBA00022461"/>
    </source>
</evidence>
<dbReference type="Gene3D" id="1.10.287.770">
    <property type="entry name" value="YojJ-like"/>
    <property type="match status" value="1"/>
</dbReference>
<keyword evidence="9 13" id="KW-0472">Membrane</keyword>
<dbReference type="AlphaFoldDB" id="A0A8X6G8M6"/>
<evidence type="ECO:0000313" key="15">
    <source>
        <dbReference type="Proteomes" id="UP000887116"/>
    </source>
</evidence>
<evidence type="ECO:0000256" key="5">
    <source>
        <dbReference type="ARBA" id="ARBA00022692"/>
    </source>
</evidence>
<keyword evidence="4 12" id="KW-0894">Sodium channel</keyword>
<keyword evidence="8 12" id="KW-0406">Ion transport</keyword>
<dbReference type="EMBL" id="BMAO01015109">
    <property type="protein sequence ID" value="GFQ99460.1"/>
    <property type="molecule type" value="Genomic_DNA"/>
</dbReference>
<dbReference type="Pfam" id="PF00858">
    <property type="entry name" value="ASC"/>
    <property type="match status" value="1"/>
</dbReference>
<dbReference type="Proteomes" id="UP000887116">
    <property type="component" value="Unassembled WGS sequence"/>
</dbReference>
<accession>A0A8X6G8M6</accession>
<name>A0A8X6G8M6_TRICU</name>
<keyword evidence="5 12" id="KW-0812">Transmembrane</keyword>
<keyword evidence="10 12" id="KW-0739">Sodium transport</keyword>
<protein>
    <submittedName>
        <fullName evidence="14">Uncharacterized protein</fullName>
    </submittedName>
</protein>
<dbReference type="GO" id="GO:0015280">
    <property type="term" value="F:ligand-gated sodium channel activity"/>
    <property type="evidence" value="ECO:0007669"/>
    <property type="project" value="TreeGrafter"/>
</dbReference>
<dbReference type="PANTHER" id="PTHR11690">
    <property type="entry name" value="AMILORIDE-SENSITIVE SODIUM CHANNEL-RELATED"/>
    <property type="match status" value="1"/>
</dbReference>
<dbReference type="PANTHER" id="PTHR11690:SF227">
    <property type="entry name" value="AMILORIDE-SENSITIVE SODIUM CHANNEL"/>
    <property type="match status" value="1"/>
</dbReference>
<evidence type="ECO:0000256" key="13">
    <source>
        <dbReference type="SAM" id="Phobius"/>
    </source>
</evidence>
<feature type="transmembrane region" description="Helical" evidence="13">
    <location>
        <begin position="276"/>
        <end position="302"/>
    </location>
</feature>
<organism evidence="14 15">
    <name type="scientific">Trichonephila clavata</name>
    <name type="common">Joro spider</name>
    <name type="synonym">Nephila clavata</name>
    <dbReference type="NCBI Taxonomy" id="2740835"/>
    <lineage>
        <taxon>Eukaryota</taxon>
        <taxon>Metazoa</taxon>
        <taxon>Ecdysozoa</taxon>
        <taxon>Arthropoda</taxon>
        <taxon>Chelicerata</taxon>
        <taxon>Arachnida</taxon>
        <taxon>Araneae</taxon>
        <taxon>Araneomorphae</taxon>
        <taxon>Entelegynae</taxon>
        <taxon>Araneoidea</taxon>
        <taxon>Nephilidae</taxon>
        <taxon>Trichonephila</taxon>
    </lineage>
</organism>
<dbReference type="OrthoDB" id="6501935at2759"/>
<evidence type="ECO:0000256" key="12">
    <source>
        <dbReference type="RuleBase" id="RU000679"/>
    </source>
</evidence>
<dbReference type="GO" id="GO:0005886">
    <property type="term" value="C:plasma membrane"/>
    <property type="evidence" value="ECO:0007669"/>
    <property type="project" value="TreeGrafter"/>
</dbReference>
<dbReference type="PRINTS" id="PR01078">
    <property type="entry name" value="AMINACHANNEL"/>
</dbReference>
<evidence type="ECO:0000256" key="3">
    <source>
        <dbReference type="ARBA" id="ARBA00022448"/>
    </source>
</evidence>
<comment type="subcellular location">
    <subcellularLocation>
        <location evidence="1">Membrane</location>
        <topology evidence="1">Multi-pass membrane protein</topology>
    </subcellularLocation>
</comment>
<evidence type="ECO:0000256" key="8">
    <source>
        <dbReference type="ARBA" id="ARBA00023065"/>
    </source>
</evidence>
<evidence type="ECO:0000256" key="6">
    <source>
        <dbReference type="ARBA" id="ARBA00022989"/>
    </source>
</evidence>
<evidence type="ECO:0000256" key="11">
    <source>
        <dbReference type="ARBA" id="ARBA00023303"/>
    </source>
</evidence>
<evidence type="ECO:0000256" key="7">
    <source>
        <dbReference type="ARBA" id="ARBA00023053"/>
    </source>
</evidence>
<keyword evidence="15" id="KW-1185">Reference proteome</keyword>
<evidence type="ECO:0000256" key="1">
    <source>
        <dbReference type="ARBA" id="ARBA00004141"/>
    </source>
</evidence>
<evidence type="ECO:0000256" key="10">
    <source>
        <dbReference type="ARBA" id="ARBA00023201"/>
    </source>
</evidence>
<dbReference type="InterPro" id="IPR001873">
    <property type="entry name" value="ENaC"/>
</dbReference>
<keyword evidence="11 12" id="KW-0407">Ion channel</keyword>
<sequence>MKTAPFVRSHSNVPPKCYYFNVIEINETLSQNIRKEDFSTGIELHLRNILLPDSGSRLDVEFGTGQISVHSRNNFNNPFLTGMSVQKGKNVILRVKQVLKKSLPYPYETDCHDYVSEIEERSSPGPTNQMNVIELRSNSSQDSEMKNQECIEQCKLNLSLLNHNCVLESIWYPHNFQRCRPVNQLQLLGEYHEKCAPQCHEACSEMTYEVQKDEEYIPVTFDLEIDFDSPFMTEVVLKRNRRVDISIVFNRDNCHIHEKQPKYNIVEVMSNIGGFLGMWMGVSMIAILNLFEIILTIFFFCIKRKKSKKISKVVNIV</sequence>
<comment type="similarity">
    <text evidence="2 12">Belongs to the amiloride-sensitive sodium channel (TC 1.A.6) family.</text>
</comment>
<keyword evidence="7" id="KW-0915">Sodium</keyword>
<keyword evidence="6 13" id="KW-1133">Transmembrane helix</keyword>
<comment type="caution">
    <text evidence="14">The sequence shown here is derived from an EMBL/GenBank/DDBJ whole genome shotgun (WGS) entry which is preliminary data.</text>
</comment>
<evidence type="ECO:0000313" key="14">
    <source>
        <dbReference type="EMBL" id="GFQ99460.1"/>
    </source>
</evidence>